<dbReference type="AlphaFoldDB" id="A0A8H5NG98"/>
<accession>A0A8H5NG98</accession>
<name>A0A8H5NG98_9HYPO</name>
<protein>
    <submittedName>
        <fullName evidence="1">SET MYND domain-containing protein</fullName>
    </submittedName>
</protein>
<evidence type="ECO:0000313" key="1">
    <source>
        <dbReference type="EMBL" id="KAF5565162.1"/>
    </source>
</evidence>
<sequence length="163" mass="18543">VSNISDSGYLGIHHTVALMAPLLRHPSVNPHATLITLFMNMVDEQSTDEDRIEGIKNPRSKSAKRIIKYLPLERPISGVNDPFIIMVAYARGYVREFADKAQLSLLPSLLEATMKEKPTIIEKWPYRLKLEPEQKGGKEEFDQLMRGGPSGRELYLEWTRTHG</sequence>
<proteinExistence type="predicted"/>
<keyword evidence="2" id="KW-1185">Reference proteome</keyword>
<organism evidence="1 2">
    <name type="scientific">Fusarium pseudoanthophilum</name>
    <dbReference type="NCBI Taxonomy" id="48495"/>
    <lineage>
        <taxon>Eukaryota</taxon>
        <taxon>Fungi</taxon>
        <taxon>Dikarya</taxon>
        <taxon>Ascomycota</taxon>
        <taxon>Pezizomycotina</taxon>
        <taxon>Sordariomycetes</taxon>
        <taxon>Hypocreomycetidae</taxon>
        <taxon>Hypocreales</taxon>
        <taxon>Nectriaceae</taxon>
        <taxon>Fusarium</taxon>
        <taxon>Fusarium fujikuroi species complex</taxon>
    </lineage>
</organism>
<feature type="non-terminal residue" evidence="1">
    <location>
        <position position="1"/>
    </location>
</feature>
<dbReference type="Proteomes" id="UP000544095">
    <property type="component" value="Unassembled WGS sequence"/>
</dbReference>
<gene>
    <name evidence="1" type="ORF">FPANT_14165</name>
</gene>
<dbReference type="EMBL" id="JAAOAR010001495">
    <property type="protein sequence ID" value="KAF5565162.1"/>
    <property type="molecule type" value="Genomic_DNA"/>
</dbReference>
<reference evidence="1 2" key="1">
    <citation type="submission" date="2020-05" db="EMBL/GenBank/DDBJ databases">
        <title>Identification and distribution of gene clusters putatively required for synthesis of sphingolipid metabolism inhibitors in phylogenetically diverse species of the filamentous fungus Fusarium.</title>
        <authorList>
            <person name="Kim H.-S."/>
            <person name="Busman M."/>
            <person name="Brown D.W."/>
            <person name="Divon H."/>
            <person name="Uhlig S."/>
            <person name="Proctor R.H."/>
        </authorList>
    </citation>
    <scope>NUCLEOTIDE SEQUENCE [LARGE SCALE GENOMIC DNA]</scope>
    <source>
        <strain evidence="1 2">NRRL 25211</strain>
    </source>
</reference>
<comment type="caution">
    <text evidence="1">The sequence shown here is derived from an EMBL/GenBank/DDBJ whole genome shotgun (WGS) entry which is preliminary data.</text>
</comment>
<evidence type="ECO:0000313" key="2">
    <source>
        <dbReference type="Proteomes" id="UP000544095"/>
    </source>
</evidence>